<evidence type="ECO:0000313" key="5">
    <source>
        <dbReference type="Proteomes" id="UP000238358"/>
    </source>
</evidence>
<sequence>MKKSEELRRTINALKTDVEKLQAAEQYDDAAAKAKELEEAINQYNAAKAIEKVQGLDVTNNPLEPENKNAAVTANLKNRIFNKLVLGRPLTEEETAAYNTAGTPGLVEASPEKGGYVVPEEQMNTVYEYRRQMVSLKPYCNITPVAYLSGRMPAMGTETGVLTEFDELNEIKQSDFDFEQKTYNVKTYGDIIPVSNQLLADNDVNIMLIIGRRFTRKAVNTENSSILSLLKALSATTITDYKGIVKAIFKTLDPTIGLSAKIFTNQTGLDYLAELDDAQKRPLLTPDLANPQQLLLRGHQIVSLPDSLLTVEGQIPFFVGSMSDAVAFYDRKGVEVAVSTEAGFTRYATYIRAIERYDVKMLDKDAIALLQIANA</sequence>
<organism evidence="4 5">
    <name type="scientific">Megasphaera elsdenii</name>
    <dbReference type="NCBI Taxonomy" id="907"/>
    <lineage>
        <taxon>Bacteria</taxon>
        <taxon>Bacillati</taxon>
        <taxon>Bacillota</taxon>
        <taxon>Negativicutes</taxon>
        <taxon>Veillonellales</taxon>
        <taxon>Veillonellaceae</taxon>
        <taxon>Megasphaera</taxon>
    </lineage>
</organism>
<dbReference type="Pfam" id="PF05065">
    <property type="entry name" value="Phage_capsid"/>
    <property type="match status" value="1"/>
</dbReference>
<feature type="domain" description="Phage capsid-like C-terminal" evidence="3">
    <location>
        <begin position="114"/>
        <end position="371"/>
    </location>
</feature>
<feature type="coiled-coil region" evidence="2">
    <location>
        <begin position="4"/>
        <end position="54"/>
    </location>
</feature>
<name>A0A2S0M4J6_MEGEL</name>
<proteinExistence type="predicted"/>
<dbReference type="InterPro" id="IPR054612">
    <property type="entry name" value="Phage_capsid-like_C"/>
</dbReference>
<reference evidence="4 5" key="1">
    <citation type="journal article" date="2018" name="Genome Announc.">
        <title>Complete genomes of two Megasphaera elsdenii strains, NCIMB 702410 and ATCC 25940.</title>
        <authorList>
            <person name="Hatmaker E.A."/>
            <person name="O'Dell K."/>
            <person name="Riley L.A."/>
            <person name="Klingeman D.M."/>
            <person name="Guss A.M."/>
        </authorList>
    </citation>
    <scope>NUCLEOTIDE SEQUENCE [LARGE SCALE GENOMIC DNA]</scope>
    <source>
        <strain evidence="4 5">NCIMB702410</strain>
    </source>
</reference>
<dbReference type="AlphaFoldDB" id="A0A2S0M4J6"/>
<evidence type="ECO:0000313" key="4">
    <source>
        <dbReference type="EMBL" id="AVO26380.1"/>
    </source>
</evidence>
<dbReference type="Gene3D" id="3.30.2320.10">
    <property type="entry name" value="hypothetical protein PF0899 domain"/>
    <property type="match status" value="1"/>
</dbReference>
<evidence type="ECO:0000259" key="3">
    <source>
        <dbReference type="Pfam" id="PF05065"/>
    </source>
</evidence>
<dbReference type="InterPro" id="IPR024455">
    <property type="entry name" value="Phage_capsid"/>
</dbReference>
<accession>A0A2S0M4J6</accession>
<dbReference type="SUPFAM" id="SSF56563">
    <property type="entry name" value="Major capsid protein gp5"/>
    <property type="match status" value="1"/>
</dbReference>
<dbReference type="EMBL" id="CP027569">
    <property type="protein sequence ID" value="AVO26380.1"/>
    <property type="molecule type" value="Genomic_DNA"/>
</dbReference>
<dbReference type="Proteomes" id="UP000238358">
    <property type="component" value="Chromosome"/>
</dbReference>
<gene>
    <name evidence="4" type="ORF">C6Y28_01365</name>
</gene>
<dbReference type="NCBIfam" id="TIGR01554">
    <property type="entry name" value="major_cap_HK97"/>
    <property type="match status" value="1"/>
</dbReference>
<dbReference type="OrthoDB" id="85826at2"/>
<keyword evidence="2" id="KW-0175">Coiled coil</keyword>
<protein>
    <submittedName>
        <fullName evidence="4">Phage major capsid protein</fullName>
    </submittedName>
</protein>
<dbReference type="RefSeq" id="WP_027895853.1">
    <property type="nucleotide sequence ID" value="NZ_CP027569.1"/>
</dbReference>
<evidence type="ECO:0000256" key="2">
    <source>
        <dbReference type="SAM" id="Coils"/>
    </source>
</evidence>
<dbReference type="Gene3D" id="3.30.2400.10">
    <property type="entry name" value="Major capsid protein gp5"/>
    <property type="match status" value="1"/>
</dbReference>
<comment type="subcellular location">
    <subcellularLocation>
        <location evidence="1">Virion</location>
    </subcellularLocation>
</comment>
<evidence type="ECO:0000256" key="1">
    <source>
        <dbReference type="ARBA" id="ARBA00004328"/>
    </source>
</evidence>